<dbReference type="Gene3D" id="3.20.20.210">
    <property type="match status" value="1"/>
</dbReference>
<evidence type="ECO:0000313" key="2">
    <source>
        <dbReference type="Proteomes" id="UP000306509"/>
    </source>
</evidence>
<dbReference type="EMBL" id="QGQD01000037">
    <property type="protein sequence ID" value="TLD01501.1"/>
    <property type="molecule type" value="Genomic_DNA"/>
</dbReference>
<gene>
    <name evidence="1" type="ORF">DSM106044_01646</name>
</gene>
<organism evidence="1 2">
    <name type="scientific">Robinsoniella peoriensis</name>
    <dbReference type="NCBI Taxonomy" id="180332"/>
    <lineage>
        <taxon>Bacteria</taxon>
        <taxon>Bacillati</taxon>
        <taxon>Bacillota</taxon>
        <taxon>Clostridia</taxon>
        <taxon>Lachnospirales</taxon>
        <taxon>Lachnospiraceae</taxon>
        <taxon>Robinsoniella</taxon>
    </lineage>
</organism>
<comment type="caution">
    <text evidence="1">The sequence shown here is derived from an EMBL/GenBank/DDBJ whole genome shotgun (WGS) entry which is preliminary data.</text>
</comment>
<evidence type="ECO:0008006" key="3">
    <source>
        <dbReference type="Google" id="ProtNLM"/>
    </source>
</evidence>
<dbReference type="AlphaFoldDB" id="A0A4U8Q991"/>
<dbReference type="InterPro" id="IPR038071">
    <property type="entry name" value="UROD/MetE-like_sf"/>
</dbReference>
<keyword evidence="2" id="KW-1185">Reference proteome</keyword>
<dbReference type="RefSeq" id="WP_138002234.1">
    <property type="nucleotide sequence ID" value="NZ_QGQD01000037.1"/>
</dbReference>
<dbReference type="Proteomes" id="UP000306509">
    <property type="component" value="Unassembled WGS sequence"/>
</dbReference>
<protein>
    <recommendedName>
        <fullName evidence="3">Methylcobalamin:coenzyme M methyltransferase</fullName>
    </recommendedName>
</protein>
<evidence type="ECO:0000313" key="1">
    <source>
        <dbReference type="EMBL" id="TLD01501.1"/>
    </source>
</evidence>
<accession>A0A4U8Q991</accession>
<proteinExistence type="predicted"/>
<reference evidence="1 2" key="1">
    <citation type="journal article" date="2019" name="Anaerobe">
        <title>Detection of Robinsoniella peoriensis in multiple bone samples of a trauma patient.</title>
        <authorList>
            <person name="Schrottner P."/>
            <person name="Hartwich K."/>
            <person name="Bunk B."/>
            <person name="Schober I."/>
            <person name="Helbig S."/>
            <person name="Rudolph W.W."/>
            <person name="Gunzer F."/>
        </authorList>
    </citation>
    <scope>NUCLEOTIDE SEQUENCE [LARGE SCALE GENOMIC DNA]</scope>
    <source>
        <strain evidence="1 2">DSM 106044</strain>
    </source>
</reference>
<dbReference type="STRING" id="180332.GCA_000797495_03119"/>
<sequence length="356" mass="41430">MIHIDNFDKIKKRYDAYWAKENHDRPLMDIRAPRYDYRSVFSEKRENLYDQWMDTEYVVRRERALQESLYFAGEAYPLVCPNLGPDVFGAYFGCGITFGEDTSWASSHVEKLEDIDVSCIKEDNIWFRKTVELTKAMLDDSRGDYLVGITDIHPGLDGLVSLRGPQELCFDIFEEPELVQKLNFEMCKRFKEVYNRLNDILQEKQQGNSNWMGIYHQQGWYVTSCDFGGMISEEMYQKFVIPELKEEIGFLKHTIFHLDGPGALRQLDSLLELEGLDGIQWVYGAGQPTAAYWIETLKKIQDAGKMIHIDIVKEDLPVLLEQLRPEGVLYRMNCSTPEEADYLIKTAGEYRGKKVF</sequence>
<name>A0A4U8Q991_9FIRM</name>